<evidence type="ECO:0000313" key="1">
    <source>
        <dbReference type="EMBL" id="ABM54874.1"/>
    </source>
</evidence>
<dbReference type="AlphaFoldDB" id="A1YN16"/>
<reference evidence="1" key="2">
    <citation type="journal article" date="2007" name="BMC Genomics">
        <title>Genome evolution in major Escherichia coli O157:H7 lineages.</title>
        <authorList>
            <person name="Zhang Y."/>
            <person name="Laing C."/>
            <person name="Steele M."/>
            <person name="Ziebell K."/>
            <person name="Johnson R."/>
            <person name="Benson A.K."/>
            <person name="Taboada E."/>
            <person name="Gannon V.P.J."/>
        </authorList>
    </citation>
    <scope>NUCLEOTIDE SEQUENCE</scope>
    <source>
        <strain evidence="1">Frik920</strain>
    </source>
</reference>
<reference evidence="1" key="1">
    <citation type="submission" date="2006-11" db="EMBL/GenBank/DDBJ databases">
        <authorList>
            <person name="Zhang Y."/>
            <person name="Laing C."/>
            <person name="Steele M."/>
            <person name="Gannon V.P.J."/>
        </authorList>
    </citation>
    <scope>NUCLEOTIDE SEQUENCE</scope>
    <source>
        <strain evidence="1">Frik920</strain>
    </source>
</reference>
<dbReference type="EMBL" id="EF112438">
    <property type="protein sequence ID" value="ABM54874.1"/>
    <property type="molecule type" value="Genomic_DNA"/>
</dbReference>
<proteinExistence type="predicted"/>
<gene>
    <name evidence="1" type="ORF">BASYS00004</name>
</gene>
<name>A1YN16_ECOLX</name>
<organism evidence="1">
    <name type="scientific">Escherichia coli</name>
    <dbReference type="NCBI Taxonomy" id="562"/>
    <lineage>
        <taxon>Bacteria</taxon>
        <taxon>Pseudomonadati</taxon>
        <taxon>Pseudomonadota</taxon>
        <taxon>Gammaproteobacteria</taxon>
        <taxon>Enterobacterales</taxon>
        <taxon>Enterobacteriaceae</taxon>
        <taxon>Escherichia</taxon>
    </lineage>
</organism>
<accession>A1YN16</accession>
<protein>
    <submittedName>
        <fullName evidence="1">Uncharacterized protein</fullName>
    </submittedName>
</protein>
<sequence>MIQMYIETITRLHSHLILVAVCELGLRLYIEPITSRGQVEPLPGFQGDAQSIRSAVGVNAVVLTVQYVETIFLARCFYNEIAVKTVVCHVTGVHSHVV</sequence>